<proteinExistence type="predicted"/>
<comment type="subcellular location">
    <subcellularLocation>
        <location evidence="1">Membrane</location>
        <topology evidence="1">Multi-pass membrane protein</topology>
    </subcellularLocation>
</comment>
<feature type="transmembrane region" description="Helical" evidence="5">
    <location>
        <begin position="160"/>
        <end position="185"/>
    </location>
</feature>
<protein>
    <recommendedName>
        <fullName evidence="6">Major facilitator superfamily (MFS) profile domain-containing protein</fullName>
    </recommendedName>
</protein>
<dbReference type="GO" id="GO:0042908">
    <property type="term" value="P:xenobiotic transport"/>
    <property type="evidence" value="ECO:0007669"/>
    <property type="project" value="UniProtKB-ARBA"/>
</dbReference>
<dbReference type="GO" id="GO:0005886">
    <property type="term" value="C:plasma membrane"/>
    <property type="evidence" value="ECO:0007669"/>
    <property type="project" value="TreeGrafter"/>
</dbReference>
<feature type="transmembrane region" description="Helical" evidence="5">
    <location>
        <begin position="101"/>
        <end position="119"/>
    </location>
</feature>
<dbReference type="Pfam" id="PF07690">
    <property type="entry name" value="MFS_1"/>
    <property type="match status" value="1"/>
</dbReference>
<dbReference type="GO" id="GO:0015606">
    <property type="term" value="F:spermidine transmembrane transporter activity"/>
    <property type="evidence" value="ECO:0007669"/>
    <property type="project" value="TreeGrafter"/>
</dbReference>
<keyword evidence="2 5" id="KW-0812">Transmembrane</keyword>
<dbReference type="InterPro" id="IPR036259">
    <property type="entry name" value="MFS_trans_sf"/>
</dbReference>
<dbReference type="Proteomes" id="UP000809789">
    <property type="component" value="Unassembled WGS sequence"/>
</dbReference>
<feature type="transmembrane region" description="Helical" evidence="5">
    <location>
        <begin position="76"/>
        <end position="94"/>
    </location>
</feature>
<comment type="caution">
    <text evidence="7">The sequence shown here is derived from an EMBL/GenBank/DDBJ whole genome shotgun (WGS) entry which is preliminary data.</text>
</comment>
<sequence>MDDKADEHTGSVSNPTVADLEKAVEAPSSQASASGETTLDWDDSFTITFATSVTVPATRVLAQDFDLSRTYSLLPLTLYTLGIGFGPLFIAPLSEAFGRKWIYISTHLFFMLFILGAALSPTFSGVLACRFLAGFLGSAGVAVGAGTATEIWQHPSSRGISALLFILGPFLGPTLGPLAGAYVLAGHDNNWRWTQYTILVLSLPIWCGLIWMRETTVQMYEKLGVHWAGSLFAFLSLVLLPEVPAAAPSK</sequence>
<evidence type="ECO:0000256" key="1">
    <source>
        <dbReference type="ARBA" id="ARBA00004141"/>
    </source>
</evidence>
<evidence type="ECO:0000256" key="5">
    <source>
        <dbReference type="SAM" id="Phobius"/>
    </source>
</evidence>
<organism evidence="7 8">
    <name type="scientific">Elsinoe batatas</name>
    <dbReference type="NCBI Taxonomy" id="2601811"/>
    <lineage>
        <taxon>Eukaryota</taxon>
        <taxon>Fungi</taxon>
        <taxon>Dikarya</taxon>
        <taxon>Ascomycota</taxon>
        <taxon>Pezizomycotina</taxon>
        <taxon>Dothideomycetes</taxon>
        <taxon>Dothideomycetidae</taxon>
        <taxon>Myriangiales</taxon>
        <taxon>Elsinoaceae</taxon>
        <taxon>Elsinoe</taxon>
    </lineage>
</organism>
<gene>
    <name evidence="7" type="ORF">KVT40_002743</name>
</gene>
<keyword evidence="3 5" id="KW-1133">Transmembrane helix</keyword>
<name>A0A8K0L666_9PEZI</name>
<dbReference type="SUPFAM" id="SSF103473">
    <property type="entry name" value="MFS general substrate transporter"/>
    <property type="match status" value="1"/>
</dbReference>
<dbReference type="EMBL" id="JAESVG020000003">
    <property type="protein sequence ID" value="KAG8628878.1"/>
    <property type="molecule type" value="Genomic_DNA"/>
</dbReference>
<feature type="transmembrane region" description="Helical" evidence="5">
    <location>
        <begin position="191"/>
        <end position="211"/>
    </location>
</feature>
<dbReference type="PANTHER" id="PTHR23502:SF182">
    <property type="entry name" value="POLYAMINE TRANSPORTER, PUTATIVE-RELATED"/>
    <property type="match status" value="1"/>
</dbReference>
<dbReference type="GO" id="GO:0140115">
    <property type="term" value="P:export across plasma membrane"/>
    <property type="evidence" value="ECO:0007669"/>
    <property type="project" value="UniProtKB-ARBA"/>
</dbReference>
<keyword evidence="4 5" id="KW-0472">Membrane</keyword>
<dbReference type="InterPro" id="IPR011701">
    <property type="entry name" value="MFS"/>
</dbReference>
<evidence type="ECO:0000256" key="3">
    <source>
        <dbReference type="ARBA" id="ARBA00022989"/>
    </source>
</evidence>
<feature type="transmembrane region" description="Helical" evidence="5">
    <location>
        <begin position="125"/>
        <end position="148"/>
    </location>
</feature>
<evidence type="ECO:0000313" key="7">
    <source>
        <dbReference type="EMBL" id="KAG8628878.1"/>
    </source>
</evidence>
<dbReference type="PROSITE" id="PS00216">
    <property type="entry name" value="SUGAR_TRANSPORT_1"/>
    <property type="match status" value="1"/>
</dbReference>
<dbReference type="GO" id="GO:0000297">
    <property type="term" value="F:spermine transmembrane transporter activity"/>
    <property type="evidence" value="ECO:0007669"/>
    <property type="project" value="TreeGrafter"/>
</dbReference>
<evidence type="ECO:0000313" key="8">
    <source>
        <dbReference type="Proteomes" id="UP000809789"/>
    </source>
</evidence>
<dbReference type="PROSITE" id="PS50850">
    <property type="entry name" value="MFS"/>
    <property type="match status" value="1"/>
</dbReference>
<reference evidence="7" key="1">
    <citation type="submission" date="2021-07" db="EMBL/GenBank/DDBJ databases">
        <title>Elsinoe batatas strain:CRI-CJ2 Genome sequencing and assembly.</title>
        <authorList>
            <person name="Huang L."/>
        </authorList>
    </citation>
    <scope>NUCLEOTIDE SEQUENCE</scope>
    <source>
        <strain evidence="7">CRI-CJ2</strain>
    </source>
</reference>
<dbReference type="OrthoDB" id="3936150at2759"/>
<dbReference type="Gene3D" id="1.20.1720.10">
    <property type="entry name" value="Multidrug resistance protein D"/>
    <property type="match status" value="1"/>
</dbReference>
<dbReference type="InterPro" id="IPR005829">
    <property type="entry name" value="Sugar_transporter_CS"/>
</dbReference>
<keyword evidence="8" id="KW-1185">Reference proteome</keyword>
<feature type="domain" description="Major facilitator superfamily (MFS) profile" evidence="6">
    <location>
        <begin position="36"/>
        <end position="250"/>
    </location>
</feature>
<evidence type="ECO:0000259" key="6">
    <source>
        <dbReference type="PROSITE" id="PS50850"/>
    </source>
</evidence>
<evidence type="ECO:0000256" key="4">
    <source>
        <dbReference type="ARBA" id="ARBA00023136"/>
    </source>
</evidence>
<dbReference type="InterPro" id="IPR020846">
    <property type="entry name" value="MFS_dom"/>
</dbReference>
<dbReference type="AlphaFoldDB" id="A0A8K0L666"/>
<accession>A0A8K0L666</accession>
<evidence type="ECO:0000256" key="2">
    <source>
        <dbReference type="ARBA" id="ARBA00022692"/>
    </source>
</evidence>
<dbReference type="PANTHER" id="PTHR23502">
    <property type="entry name" value="MAJOR FACILITATOR SUPERFAMILY"/>
    <property type="match status" value="1"/>
</dbReference>
<feature type="transmembrane region" description="Helical" evidence="5">
    <location>
        <begin position="223"/>
        <end position="240"/>
    </location>
</feature>